<feature type="compositionally biased region" description="Basic and acidic residues" evidence="3">
    <location>
        <begin position="25"/>
        <end position="45"/>
    </location>
</feature>
<sequence>MAQQTIRLSPPVHPYEGARPMAKADPVEKSPRPTRATRVEDDGAPKRPANAFMLFRSDYLKQHPESRSEQKGLSRKAGAAWRALPARAKAIYEAQSRENSARYKVQKQEYKKRLRAIEAPESDESEPDSSSRQSLSQPEDCEPSSSTSVSSWLSDVHDQTVPLAQDASLGCAHALNIPAATSFDGQSGGCIPPTTLPTLPDLPTSSNDWSSCAQGMFTQQYGSQHDHLPFPLDGPWGQRIVVDENYAYTQQDIYAQELQLFCFDGYSGQQLTNEDSFNQPTVPGFYDYTTEPAYTSFAYDIPVKWSPLQPTY</sequence>
<feature type="DNA-binding region" description="HMG box" evidence="2">
    <location>
        <begin position="45"/>
        <end position="111"/>
    </location>
</feature>
<evidence type="ECO:0000259" key="4">
    <source>
        <dbReference type="PROSITE" id="PS50118"/>
    </source>
</evidence>
<dbReference type="InterPro" id="IPR036910">
    <property type="entry name" value="HMG_box_dom_sf"/>
</dbReference>
<evidence type="ECO:0000313" key="6">
    <source>
        <dbReference type="Proteomes" id="UP000007431"/>
    </source>
</evidence>
<keyword evidence="2" id="KW-0539">Nucleus</keyword>
<dbReference type="Pfam" id="PF00505">
    <property type="entry name" value="HMG_box"/>
    <property type="match status" value="1"/>
</dbReference>
<dbReference type="InterPro" id="IPR009071">
    <property type="entry name" value="HMG_box_dom"/>
</dbReference>
<gene>
    <name evidence="5" type="ORF">SCHCODRAFT_237889</name>
</gene>
<dbReference type="VEuPathDB" id="FungiDB:SCHCODRAFT_02705743"/>
<dbReference type="SUPFAM" id="SSF47095">
    <property type="entry name" value="HMG-box"/>
    <property type="match status" value="1"/>
</dbReference>
<reference evidence="5 6" key="1">
    <citation type="journal article" date="2010" name="Nat. Biotechnol.">
        <title>Genome sequence of the model mushroom Schizophyllum commune.</title>
        <authorList>
            <person name="Ohm R.A."/>
            <person name="de Jong J.F."/>
            <person name="Lugones L.G."/>
            <person name="Aerts A."/>
            <person name="Kothe E."/>
            <person name="Stajich J.E."/>
            <person name="de Vries R.P."/>
            <person name="Record E."/>
            <person name="Levasseur A."/>
            <person name="Baker S.E."/>
            <person name="Bartholomew K.A."/>
            <person name="Coutinho P.M."/>
            <person name="Erdmann S."/>
            <person name="Fowler T.J."/>
            <person name="Gathman A.C."/>
            <person name="Lombard V."/>
            <person name="Henrissat B."/>
            <person name="Knabe N."/>
            <person name="Kuees U."/>
            <person name="Lilly W.W."/>
            <person name="Lindquist E."/>
            <person name="Lucas S."/>
            <person name="Magnuson J.K."/>
            <person name="Piumi F."/>
            <person name="Raudaskoski M."/>
            <person name="Salamov A."/>
            <person name="Schmutz J."/>
            <person name="Schwarze F.W.M.R."/>
            <person name="vanKuyk P.A."/>
            <person name="Horton J.S."/>
            <person name="Grigoriev I.V."/>
            <person name="Woesten H.A.B."/>
        </authorList>
    </citation>
    <scope>NUCLEOTIDE SEQUENCE [LARGE SCALE GENOMIC DNA]</scope>
    <source>
        <strain evidence="6">H4-8 / FGSC 9210</strain>
    </source>
</reference>
<feature type="region of interest" description="Disordered" evidence="3">
    <location>
        <begin position="1"/>
        <end position="80"/>
    </location>
</feature>
<keyword evidence="1 2" id="KW-0238">DNA-binding</keyword>
<dbReference type="PANTHER" id="PTHR48112">
    <property type="entry name" value="HIGH MOBILITY GROUP PROTEIN DSP1"/>
    <property type="match status" value="1"/>
</dbReference>
<accession>D8QHM2</accession>
<protein>
    <recommendedName>
        <fullName evidence="4">HMG box domain-containing protein</fullName>
    </recommendedName>
</protein>
<feature type="compositionally biased region" description="Basic and acidic residues" evidence="3">
    <location>
        <begin position="58"/>
        <end position="72"/>
    </location>
</feature>
<evidence type="ECO:0000256" key="2">
    <source>
        <dbReference type="PROSITE-ProRule" id="PRU00267"/>
    </source>
</evidence>
<dbReference type="AlphaFoldDB" id="D8QHM2"/>
<dbReference type="STRING" id="578458.D8QHM2"/>
<proteinExistence type="predicted"/>
<evidence type="ECO:0000256" key="3">
    <source>
        <dbReference type="SAM" id="MobiDB-lite"/>
    </source>
</evidence>
<dbReference type="PROSITE" id="PS50118">
    <property type="entry name" value="HMG_BOX_2"/>
    <property type="match status" value="1"/>
</dbReference>
<dbReference type="HOGENOM" id="CLU_891846_0_0_1"/>
<feature type="compositionally biased region" description="Low complexity" evidence="3">
    <location>
        <begin position="128"/>
        <end position="152"/>
    </location>
</feature>
<dbReference type="GO" id="GO:0005634">
    <property type="term" value="C:nucleus"/>
    <property type="evidence" value="ECO:0007669"/>
    <property type="project" value="UniProtKB-UniRule"/>
</dbReference>
<dbReference type="InParanoid" id="D8QHM2"/>
<keyword evidence="6" id="KW-1185">Reference proteome</keyword>
<dbReference type="Proteomes" id="UP000007431">
    <property type="component" value="Unassembled WGS sequence"/>
</dbReference>
<dbReference type="SMART" id="SM00398">
    <property type="entry name" value="HMG"/>
    <property type="match status" value="1"/>
</dbReference>
<evidence type="ECO:0000313" key="5">
    <source>
        <dbReference type="EMBL" id="EFI92701.1"/>
    </source>
</evidence>
<dbReference type="GO" id="GO:0003677">
    <property type="term" value="F:DNA binding"/>
    <property type="evidence" value="ECO:0007669"/>
    <property type="project" value="UniProtKB-UniRule"/>
</dbReference>
<dbReference type="EMBL" id="GL377312">
    <property type="protein sequence ID" value="EFI92701.1"/>
    <property type="molecule type" value="Genomic_DNA"/>
</dbReference>
<name>D8QHM2_SCHCM</name>
<evidence type="ECO:0000256" key="1">
    <source>
        <dbReference type="ARBA" id="ARBA00023125"/>
    </source>
</evidence>
<organism evidence="6">
    <name type="scientific">Schizophyllum commune (strain H4-8 / FGSC 9210)</name>
    <name type="common">Split gill fungus</name>
    <dbReference type="NCBI Taxonomy" id="578458"/>
    <lineage>
        <taxon>Eukaryota</taxon>
        <taxon>Fungi</taxon>
        <taxon>Dikarya</taxon>
        <taxon>Basidiomycota</taxon>
        <taxon>Agaricomycotina</taxon>
        <taxon>Agaricomycetes</taxon>
        <taxon>Agaricomycetidae</taxon>
        <taxon>Agaricales</taxon>
        <taxon>Schizophyllaceae</taxon>
        <taxon>Schizophyllum</taxon>
    </lineage>
</organism>
<feature type="region of interest" description="Disordered" evidence="3">
    <location>
        <begin position="115"/>
        <end position="152"/>
    </location>
</feature>
<feature type="domain" description="HMG box" evidence="4">
    <location>
        <begin position="45"/>
        <end position="111"/>
    </location>
</feature>
<dbReference type="InterPro" id="IPR050342">
    <property type="entry name" value="HMGB"/>
</dbReference>
<dbReference type="Gene3D" id="1.10.30.10">
    <property type="entry name" value="High mobility group box domain"/>
    <property type="match status" value="1"/>
</dbReference>